<reference evidence="2" key="1">
    <citation type="journal article" date="2019" name="Int. J. Syst. Evol. Microbiol.">
        <title>The Global Catalogue of Microorganisms (GCM) 10K type strain sequencing project: providing services to taxonomists for standard genome sequencing and annotation.</title>
        <authorList>
            <consortium name="The Broad Institute Genomics Platform"/>
            <consortium name="The Broad Institute Genome Sequencing Center for Infectious Disease"/>
            <person name="Wu L."/>
            <person name="Ma J."/>
        </authorList>
    </citation>
    <scope>NUCLEOTIDE SEQUENCE [LARGE SCALE GENOMIC DNA]</scope>
    <source>
        <strain evidence="2">NBRC 108728</strain>
    </source>
</reference>
<name>A0ABM8GWG7_9MICO</name>
<evidence type="ECO:0000313" key="1">
    <source>
        <dbReference type="EMBL" id="BDZ52815.1"/>
    </source>
</evidence>
<dbReference type="EMBL" id="AP027733">
    <property type="protein sequence ID" value="BDZ52815.1"/>
    <property type="molecule type" value="Genomic_DNA"/>
</dbReference>
<protein>
    <submittedName>
        <fullName evidence="1">Uncharacterized protein</fullName>
    </submittedName>
</protein>
<proteinExistence type="predicted"/>
<keyword evidence="2" id="KW-1185">Reference proteome</keyword>
<geneLocation type="plasmid" evidence="1 2">
    <name>pNBRC108728a</name>
</geneLocation>
<dbReference type="RefSeq" id="WP_286347098.1">
    <property type="nucleotide sequence ID" value="NZ_AP027733.1"/>
</dbReference>
<gene>
    <name evidence="1" type="ORF">GCM10025867_50560</name>
</gene>
<organism evidence="1 2">
    <name type="scientific">Frondihabitans sucicola</name>
    <dbReference type="NCBI Taxonomy" id="1268041"/>
    <lineage>
        <taxon>Bacteria</taxon>
        <taxon>Bacillati</taxon>
        <taxon>Actinomycetota</taxon>
        <taxon>Actinomycetes</taxon>
        <taxon>Micrococcales</taxon>
        <taxon>Microbacteriaceae</taxon>
        <taxon>Frondihabitans</taxon>
    </lineage>
</organism>
<accession>A0ABM8GWG7</accession>
<sequence>MEQVHVEVAPLEGQGIDGAQGVSEGREGPCDVDAARVAQAAEAESEGVEAARKLKVESMVDGPLVALSLSASWLQYMQ</sequence>
<evidence type="ECO:0000313" key="2">
    <source>
        <dbReference type="Proteomes" id="UP001321486"/>
    </source>
</evidence>
<keyword evidence="1" id="KW-0614">Plasmid</keyword>
<dbReference type="Proteomes" id="UP001321486">
    <property type="component" value="Plasmid pNBRC108728a"/>
</dbReference>